<dbReference type="PROSITE" id="PS50833">
    <property type="entry name" value="BRIX"/>
    <property type="match status" value="1"/>
</dbReference>
<reference evidence="3" key="1">
    <citation type="submission" date="2018-08" db="EMBL/GenBank/DDBJ databases">
        <authorList>
            <person name="Cornetti L."/>
        </authorList>
    </citation>
    <scope>NUCLEOTIDE SEQUENCE</scope>
    <source>
        <strain evidence="3">TCO</strain>
    </source>
</reference>
<evidence type="ECO:0000313" key="3">
    <source>
        <dbReference type="EMBL" id="SVE85001.1"/>
    </source>
</evidence>
<evidence type="ECO:0000256" key="1">
    <source>
        <dbReference type="SAM" id="MobiDB-lite"/>
    </source>
</evidence>
<dbReference type="InterPro" id="IPR007109">
    <property type="entry name" value="Brix"/>
</dbReference>
<protein>
    <submittedName>
        <fullName evidence="3">EOG090X09U6</fullName>
    </submittedName>
</protein>
<dbReference type="GO" id="GO:0042134">
    <property type="term" value="F:rRNA primary transcript binding"/>
    <property type="evidence" value="ECO:0007669"/>
    <property type="project" value="InterPro"/>
</dbReference>
<feature type="compositionally biased region" description="Basic and acidic residues" evidence="1">
    <location>
        <begin position="62"/>
        <end position="80"/>
    </location>
</feature>
<sequence>MENAEENEAGEVLVKPKILTASERLAAKKRFRTQRRLSTMKNKVLRNAQWATLKKEKRKIKKEGQKQRKKEAEALGDKAPPKQVPRTIENTREADVTTVDQEDEEVTFDITHDEYEAYFSKTYEPKILITSSDNPHSYKNIIKEFTTHRPEVILNNFQTRLGQAVSRMLASLFHYDPQFKGRRAVTFHNQRDYIFFRHHRYEFKSQKRAALRELGPRFTLRLKWLQKGTFDTIEGDYEWIIAGKRHEMETSRRRFFL</sequence>
<dbReference type="SMART" id="SM00879">
    <property type="entry name" value="Brix"/>
    <property type="match status" value="1"/>
</dbReference>
<organism evidence="3">
    <name type="scientific">Daphnia pulex</name>
    <name type="common">Water flea</name>
    <dbReference type="NCBI Taxonomy" id="6669"/>
    <lineage>
        <taxon>Eukaryota</taxon>
        <taxon>Metazoa</taxon>
        <taxon>Ecdysozoa</taxon>
        <taxon>Arthropoda</taxon>
        <taxon>Crustacea</taxon>
        <taxon>Branchiopoda</taxon>
        <taxon>Diplostraca</taxon>
        <taxon>Cladocera</taxon>
        <taxon>Anomopoda</taxon>
        <taxon>Daphniidae</taxon>
        <taxon>Daphnia</taxon>
    </lineage>
</organism>
<dbReference type="SUPFAM" id="SSF52954">
    <property type="entry name" value="Class II aaRS ABD-related"/>
    <property type="match status" value="1"/>
</dbReference>
<evidence type="ECO:0000259" key="2">
    <source>
        <dbReference type="PROSITE" id="PS50833"/>
    </source>
</evidence>
<accession>A0A4Y7MWG9</accession>
<dbReference type="OrthoDB" id="264354at2759"/>
<dbReference type="PANTHER" id="PTHR22734">
    <property type="entry name" value="U3 SMALL NUCLEOLAR RIBONUCLEOPROTEIN PROTEIN IMP4"/>
    <property type="match status" value="1"/>
</dbReference>
<dbReference type="EMBL" id="LR015382">
    <property type="protein sequence ID" value="SVE85001.1"/>
    <property type="molecule type" value="mRNA"/>
</dbReference>
<dbReference type="PANTHER" id="PTHR22734:SF3">
    <property type="entry name" value="RIBOSOME PRODUCTION FACTOR 1"/>
    <property type="match status" value="1"/>
</dbReference>
<dbReference type="InterPro" id="IPR044281">
    <property type="entry name" value="IMP4/RPF1"/>
</dbReference>
<dbReference type="GO" id="GO:0006364">
    <property type="term" value="P:rRNA processing"/>
    <property type="evidence" value="ECO:0007669"/>
    <property type="project" value="InterPro"/>
</dbReference>
<dbReference type="AlphaFoldDB" id="A0A4Y7MWG9"/>
<name>A0A4Y7MWG9_DAPPU</name>
<feature type="region of interest" description="Disordered" evidence="1">
    <location>
        <begin position="55"/>
        <end position="90"/>
    </location>
</feature>
<gene>
    <name evidence="3" type="primary">EOG090X09U6</name>
</gene>
<dbReference type="Gene3D" id="3.40.50.10480">
    <property type="entry name" value="Probable brix-domain ribosomal biogenesis protein"/>
    <property type="match status" value="1"/>
</dbReference>
<feature type="domain" description="Brix" evidence="2">
    <location>
        <begin position="16"/>
        <end position="231"/>
    </location>
</feature>
<proteinExistence type="evidence at transcript level"/>
<dbReference type="Pfam" id="PF04427">
    <property type="entry name" value="Brix"/>
    <property type="match status" value="1"/>
</dbReference>